<keyword evidence="1" id="KW-0223">Dioxygenase</keyword>
<dbReference type="GO" id="GO:0051213">
    <property type="term" value="F:dioxygenase activity"/>
    <property type="evidence" value="ECO:0007669"/>
    <property type="project" value="UniProtKB-KW"/>
</dbReference>
<keyword evidence="2" id="KW-1185">Reference proteome</keyword>
<dbReference type="RefSeq" id="WP_244020916.1">
    <property type="nucleotide sequence ID" value="NZ_JALHLF010000039.1"/>
</dbReference>
<dbReference type="EMBL" id="JALHLF010000039">
    <property type="protein sequence ID" value="MCJ2183276.1"/>
    <property type="molecule type" value="Genomic_DNA"/>
</dbReference>
<gene>
    <name evidence="1" type="ORF">MTR62_11320</name>
</gene>
<accession>A0ABT0BDX9</accession>
<reference evidence="1" key="1">
    <citation type="submission" date="2022-03" db="EMBL/GenBank/DDBJ databases">
        <title>Identification of a novel bacterium isolated from mangrove sediments.</title>
        <authorList>
            <person name="Pan X."/>
        </authorList>
    </citation>
    <scope>NUCLEOTIDE SEQUENCE</scope>
    <source>
        <strain evidence="1">B1949</strain>
    </source>
</reference>
<dbReference type="Pfam" id="PF10014">
    <property type="entry name" value="2OG-Fe_Oxy_2"/>
    <property type="match status" value="1"/>
</dbReference>
<protein>
    <submittedName>
        <fullName evidence="1">2OG-Fe dioxygenase family protein</fullName>
    </submittedName>
</protein>
<dbReference type="InterPro" id="IPR018724">
    <property type="entry name" value="2OG-Fe_dioxygenase"/>
</dbReference>
<dbReference type="Proteomes" id="UP001162881">
    <property type="component" value="Unassembled WGS sequence"/>
</dbReference>
<sequence length="248" mass="27499">MEPAVEPGRVGSDERVRALHEEAFVRLDAEDTQRLIGAGAMASWDGFAASWEDLGDDRYMADGGRYRRRRYAAFARKGAGLVRKAHQPHYQSRDYNPLNGDVQRWFAPVSETIAAHPVTQAIFALCLQSIDAASGHEAGHAVPWQVEFHQFRIEASSGEAGRPTPEGMHRDGVDWVFVMLVRRENVRDGVTEIGDADGAPLGRFLLQAPGDAVLLDDRRIRHGVTEIHPLDPERPAFRDVLVVTFAAP</sequence>
<proteinExistence type="predicted"/>
<evidence type="ECO:0000313" key="2">
    <source>
        <dbReference type="Proteomes" id="UP001162881"/>
    </source>
</evidence>
<keyword evidence="1" id="KW-0560">Oxidoreductase</keyword>
<name>A0ABT0BDX9_9SPHN</name>
<evidence type="ECO:0000313" key="1">
    <source>
        <dbReference type="EMBL" id="MCJ2183276.1"/>
    </source>
</evidence>
<organism evidence="1 2">
    <name type="scientific">Novosphingobium organovorum</name>
    <dbReference type="NCBI Taxonomy" id="2930092"/>
    <lineage>
        <taxon>Bacteria</taxon>
        <taxon>Pseudomonadati</taxon>
        <taxon>Pseudomonadota</taxon>
        <taxon>Alphaproteobacteria</taxon>
        <taxon>Sphingomonadales</taxon>
        <taxon>Sphingomonadaceae</taxon>
        <taxon>Novosphingobium</taxon>
    </lineage>
</organism>
<comment type="caution">
    <text evidence="1">The sequence shown here is derived from an EMBL/GenBank/DDBJ whole genome shotgun (WGS) entry which is preliminary data.</text>
</comment>
<dbReference type="Gene3D" id="2.60.120.620">
    <property type="entry name" value="q2cbj1_9rhob like domain"/>
    <property type="match status" value="1"/>
</dbReference>